<gene>
    <name evidence="2" type="ORF">EV675_0269</name>
</gene>
<sequence>MYSLDDLDPAVAEQRRWDDAFANDSSNNPNKFEAQRRAARRTVREVRADLIRSGLNEETESEKLTRELDKIHPNAKSSEIVDLQGRKYQIRYYPIEKSRSYKTVTEWAHEWILVS</sequence>
<dbReference type="OrthoDB" id="9155122at2"/>
<dbReference type="AlphaFoldDB" id="A0A4Q7NH34"/>
<comment type="caution">
    <text evidence="2">The sequence shown here is derived from an EMBL/GenBank/DDBJ whole genome shotgun (WGS) entry which is preliminary data.</text>
</comment>
<organism evidence="2 3">
    <name type="scientific">Pigmentiphaga kullae</name>
    <dbReference type="NCBI Taxonomy" id="151784"/>
    <lineage>
        <taxon>Bacteria</taxon>
        <taxon>Pseudomonadati</taxon>
        <taxon>Pseudomonadota</taxon>
        <taxon>Betaproteobacteria</taxon>
        <taxon>Burkholderiales</taxon>
        <taxon>Alcaligenaceae</taxon>
        <taxon>Pigmentiphaga</taxon>
    </lineage>
</organism>
<dbReference type="RefSeq" id="WP_130355642.1">
    <property type="nucleotide sequence ID" value="NZ_SGXC01000001.1"/>
</dbReference>
<reference evidence="2 3" key="1">
    <citation type="submission" date="2019-02" db="EMBL/GenBank/DDBJ databases">
        <title>Genomic Encyclopedia of Type Strains, Phase IV (KMG-IV): sequencing the most valuable type-strain genomes for metagenomic binning, comparative biology and taxonomic classification.</title>
        <authorList>
            <person name="Goeker M."/>
        </authorList>
    </citation>
    <scope>NUCLEOTIDE SEQUENCE [LARGE SCALE GENOMIC DNA]</scope>
    <source>
        <strain evidence="2 3">K24</strain>
    </source>
</reference>
<accession>A0A4Q7NH34</accession>
<protein>
    <submittedName>
        <fullName evidence="2">Uncharacterized protein</fullName>
    </submittedName>
</protein>
<proteinExistence type="predicted"/>
<evidence type="ECO:0000313" key="2">
    <source>
        <dbReference type="EMBL" id="RZS84255.1"/>
    </source>
</evidence>
<evidence type="ECO:0000313" key="3">
    <source>
        <dbReference type="Proteomes" id="UP000292445"/>
    </source>
</evidence>
<keyword evidence="3" id="KW-1185">Reference proteome</keyword>
<name>A0A4Q7NH34_9BURK</name>
<dbReference type="Proteomes" id="UP000292445">
    <property type="component" value="Unassembled WGS sequence"/>
</dbReference>
<feature type="region of interest" description="Disordered" evidence="1">
    <location>
        <begin position="18"/>
        <end position="38"/>
    </location>
</feature>
<evidence type="ECO:0000256" key="1">
    <source>
        <dbReference type="SAM" id="MobiDB-lite"/>
    </source>
</evidence>
<dbReference type="EMBL" id="SGXC01000001">
    <property type="protein sequence ID" value="RZS84255.1"/>
    <property type="molecule type" value="Genomic_DNA"/>
</dbReference>